<dbReference type="EMBL" id="CAJVPV010011567">
    <property type="protein sequence ID" value="CAG8662163.1"/>
    <property type="molecule type" value="Genomic_DNA"/>
</dbReference>
<dbReference type="AlphaFoldDB" id="A0A9N9H7A9"/>
<evidence type="ECO:0000313" key="2">
    <source>
        <dbReference type="Proteomes" id="UP000789342"/>
    </source>
</evidence>
<dbReference type="Proteomes" id="UP000789342">
    <property type="component" value="Unassembled WGS sequence"/>
</dbReference>
<name>A0A9N9H7A9_9GLOM</name>
<reference evidence="1" key="1">
    <citation type="submission" date="2021-06" db="EMBL/GenBank/DDBJ databases">
        <authorList>
            <person name="Kallberg Y."/>
            <person name="Tangrot J."/>
            <person name="Rosling A."/>
        </authorList>
    </citation>
    <scope>NUCLEOTIDE SEQUENCE</scope>
    <source>
        <strain evidence="1">CL551</strain>
    </source>
</reference>
<gene>
    <name evidence="1" type="ORF">AMORRO_LOCUS10451</name>
</gene>
<sequence length="104" mass="12100">ILNYLKDAYFYYYNMTSQGYKSLIVVFIDGICGDFHCGGLVGDSQFRRIYLIIKYGGEKTKLVVKNNHRVGRTIKVKDEESEEEFEDQPKKKVYERSTLAQIVS</sequence>
<proteinExistence type="predicted"/>
<comment type="caution">
    <text evidence="1">The sequence shown here is derived from an EMBL/GenBank/DDBJ whole genome shotgun (WGS) entry which is preliminary data.</text>
</comment>
<evidence type="ECO:0000313" key="1">
    <source>
        <dbReference type="EMBL" id="CAG8662163.1"/>
    </source>
</evidence>
<accession>A0A9N9H7A9</accession>
<organism evidence="1 2">
    <name type="scientific">Acaulospora morrowiae</name>
    <dbReference type="NCBI Taxonomy" id="94023"/>
    <lineage>
        <taxon>Eukaryota</taxon>
        <taxon>Fungi</taxon>
        <taxon>Fungi incertae sedis</taxon>
        <taxon>Mucoromycota</taxon>
        <taxon>Glomeromycotina</taxon>
        <taxon>Glomeromycetes</taxon>
        <taxon>Diversisporales</taxon>
        <taxon>Acaulosporaceae</taxon>
        <taxon>Acaulospora</taxon>
    </lineage>
</organism>
<feature type="non-terminal residue" evidence="1">
    <location>
        <position position="1"/>
    </location>
</feature>
<keyword evidence="2" id="KW-1185">Reference proteome</keyword>
<protein>
    <submittedName>
        <fullName evidence="1">80_t:CDS:1</fullName>
    </submittedName>
</protein>